<evidence type="ECO:0000256" key="2">
    <source>
        <dbReference type="SAM" id="MobiDB-lite"/>
    </source>
</evidence>
<dbReference type="PANTHER" id="PTHR43149">
    <property type="entry name" value="ENOYL-COA HYDRATASE"/>
    <property type="match status" value="1"/>
</dbReference>
<dbReference type="GO" id="GO:0005777">
    <property type="term" value="C:peroxisome"/>
    <property type="evidence" value="ECO:0007669"/>
    <property type="project" value="TreeGrafter"/>
</dbReference>
<dbReference type="AlphaFoldDB" id="A0A444Z8S6"/>
<dbReference type="GO" id="GO:0051750">
    <property type="term" value="F:delta(3,5)-delta(2,4)-dienoyl-CoA isomerase activity"/>
    <property type="evidence" value="ECO:0007669"/>
    <property type="project" value="TreeGrafter"/>
</dbReference>
<dbReference type="Gene3D" id="3.90.226.10">
    <property type="entry name" value="2-enoyl-CoA Hydratase, Chain A, domain 1"/>
    <property type="match status" value="1"/>
</dbReference>
<dbReference type="InterPro" id="IPR001753">
    <property type="entry name" value="Enoyl-CoA_hydra/iso"/>
</dbReference>
<dbReference type="InterPro" id="IPR045002">
    <property type="entry name" value="Ech1-like"/>
</dbReference>
<dbReference type="FunFam" id="3.90.226.10:FF:000024">
    <property type="entry name" value="Delta3,5-delta2,4-dienoyl-CoA isomerase"/>
    <property type="match status" value="1"/>
</dbReference>
<keyword evidence="4" id="KW-1185">Reference proteome</keyword>
<accession>A0A444Z8S6</accession>
<evidence type="ECO:0008006" key="5">
    <source>
        <dbReference type="Google" id="ProtNLM"/>
    </source>
</evidence>
<name>A0A444Z8S6_ARAHY</name>
<evidence type="ECO:0000313" key="4">
    <source>
        <dbReference type="Proteomes" id="UP000289738"/>
    </source>
</evidence>
<reference evidence="3 4" key="1">
    <citation type="submission" date="2019-01" db="EMBL/GenBank/DDBJ databases">
        <title>Sequencing of cultivated peanut Arachis hypogaea provides insights into genome evolution and oil improvement.</title>
        <authorList>
            <person name="Chen X."/>
        </authorList>
    </citation>
    <scope>NUCLEOTIDE SEQUENCE [LARGE SCALE GENOMIC DNA]</scope>
    <source>
        <strain evidence="4">cv. Fuhuasheng</strain>
        <tissue evidence="3">Leaves</tissue>
    </source>
</reference>
<dbReference type="EMBL" id="SDMP01000015">
    <property type="protein sequence ID" value="RYR10577.1"/>
    <property type="molecule type" value="Genomic_DNA"/>
</dbReference>
<proteinExistence type="inferred from homology"/>
<organism evidence="3 4">
    <name type="scientific">Arachis hypogaea</name>
    <name type="common">Peanut</name>
    <dbReference type="NCBI Taxonomy" id="3818"/>
    <lineage>
        <taxon>Eukaryota</taxon>
        <taxon>Viridiplantae</taxon>
        <taxon>Streptophyta</taxon>
        <taxon>Embryophyta</taxon>
        <taxon>Tracheophyta</taxon>
        <taxon>Spermatophyta</taxon>
        <taxon>Magnoliopsida</taxon>
        <taxon>eudicotyledons</taxon>
        <taxon>Gunneridae</taxon>
        <taxon>Pentapetalae</taxon>
        <taxon>rosids</taxon>
        <taxon>fabids</taxon>
        <taxon>Fabales</taxon>
        <taxon>Fabaceae</taxon>
        <taxon>Papilionoideae</taxon>
        <taxon>50 kb inversion clade</taxon>
        <taxon>dalbergioids sensu lato</taxon>
        <taxon>Dalbergieae</taxon>
        <taxon>Pterocarpus clade</taxon>
        <taxon>Arachis</taxon>
    </lineage>
</organism>
<comment type="similarity">
    <text evidence="1">Belongs to the enoyl-CoA hydratase/isomerase family.</text>
</comment>
<dbReference type="Proteomes" id="UP000289738">
    <property type="component" value="Chromosome B05"/>
</dbReference>
<dbReference type="InterPro" id="IPR029045">
    <property type="entry name" value="ClpP/crotonase-like_dom_sf"/>
</dbReference>
<dbReference type="SUPFAM" id="SSF52096">
    <property type="entry name" value="ClpP/crotonase"/>
    <property type="match status" value="1"/>
</dbReference>
<feature type="compositionally biased region" description="Gly residues" evidence="2">
    <location>
        <begin position="268"/>
        <end position="282"/>
    </location>
</feature>
<gene>
    <name evidence="3" type="ORF">Ahy_B05g079012</name>
</gene>
<dbReference type="STRING" id="3818.A0A444Z8S6"/>
<protein>
    <recommendedName>
        <fullName evidence="5">Delta(3,5)-Delta(2,4)-dienoyl-CoA isomerase</fullName>
    </recommendedName>
</protein>
<evidence type="ECO:0000313" key="3">
    <source>
        <dbReference type="EMBL" id="RYR10577.1"/>
    </source>
</evidence>
<evidence type="ECO:0000256" key="1">
    <source>
        <dbReference type="ARBA" id="ARBA00005254"/>
    </source>
</evidence>
<dbReference type="Pfam" id="PF00378">
    <property type="entry name" value="ECH_1"/>
    <property type="match status" value="1"/>
</dbReference>
<feature type="region of interest" description="Disordered" evidence="2">
    <location>
        <begin position="262"/>
        <end position="282"/>
    </location>
</feature>
<sequence length="282" mass="31080">MAEEKYKTLEVVEKNPKSGVFHLYLNRPRQRNALTHDFFIEFPKALYALDHNRDVNVIVLSGAGDHFCSGIDISQLKSITQSYHDAGESLRRQILAMRDSVTTLEQCRKPVIASIHGAYIGGAIDIVTAYDLRYCTEDAFFSVKEVDLVLAADLGTLQRLPLIVGYGNAMELALTARRFSNSEAKQLGLVSRAFPSKDDLDQAGSCVAGRDFPAALCNRKIIGARYFSTGYEATNGKMNDTLEYRSPRDSDGHGTHTAYIEIERERGGGGVDSGSGGERVEF</sequence>
<comment type="caution">
    <text evidence="3">The sequence shown here is derived from an EMBL/GenBank/DDBJ whole genome shotgun (WGS) entry which is preliminary data.</text>
</comment>
<dbReference type="CDD" id="cd06558">
    <property type="entry name" value="crotonase-like"/>
    <property type="match status" value="1"/>
</dbReference>
<dbReference type="PANTHER" id="PTHR43149:SF1">
    <property type="entry name" value="DELTA(3,5)-DELTA(2,4)-DIENOYL-COA ISOMERASE, MITOCHONDRIAL"/>
    <property type="match status" value="1"/>
</dbReference>